<dbReference type="Proteomes" id="UP001595530">
    <property type="component" value="Unassembled WGS sequence"/>
</dbReference>
<feature type="chain" id="PRO_5046241023" evidence="2">
    <location>
        <begin position="28"/>
        <end position="139"/>
    </location>
</feature>
<proteinExistence type="predicted"/>
<evidence type="ECO:0000313" key="4">
    <source>
        <dbReference type="Proteomes" id="UP001595530"/>
    </source>
</evidence>
<dbReference type="EMBL" id="JBHRTP010000032">
    <property type="protein sequence ID" value="MFC3108622.1"/>
    <property type="molecule type" value="Genomic_DNA"/>
</dbReference>
<accession>A0ABV7F0Q4</accession>
<comment type="caution">
    <text evidence="3">The sequence shown here is derived from an EMBL/GenBank/DDBJ whole genome shotgun (WGS) entry which is preliminary data.</text>
</comment>
<feature type="compositionally biased region" description="Basic and acidic residues" evidence="1">
    <location>
        <begin position="78"/>
        <end position="103"/>
    </location>
</feature>
<feature type="compositionally biased region" description="Pro residues" evidence="1">
    <location>
        <begin position="108"/>
        <end position="131"/>
    </location>
</feature>
<evidence type="ECO:0000256" key="2">
    <source>
        <dbReference type="SAM" id="SignalP"/>
    </source>
</evidence>
<evidence type="ECO:0000313" key="3">
    <source>
        <dbReference type="EMBL" id="MFC3108622.1"/>
    </source>
</evidence>
<feature type="region of interest" description="Disordered" evidence="1">
    <location>
        <begin position="78"/>
        <end position="139"/>
    </location>
</feature>
<sequence length="139" mass="14873">MLSKFIRVILATALFGGALLNCSAALAQTSVDLSPSDKDPARWYVEDSTARAQVKTSQKEAAAAYQQALAECRKMRGAEAKSCVKEARDNYQSDMADAKKPRTEPQPQSQPQPQAQPQPQPQAQPQPPAPAPASGVAPQ</sequence>
<keyword evidence="4" id="KW-1185">Reference proteome</keyword>
<reference evidence="4" key="1">
    <citation type="journal article" date="2019" name="Int. J. Syst. Evol. Microbiol.">
        <title>The Global Catalogue of Microorganisms (GCM) 10K type strain sequencing project: providing services to taxonomists for standard genome sequencing and annotation.</title>
        <authorList>
            <consortium name="The Broad Institute Genomics Platform"/>
            <consortium name="The Broad Institute Genome Sequencing Center for Infectious Disease"/>
            <person name="Wu L."/>
            <person name="Ma J."/>
        </authorList>
    </citation>
    <scope>NUCLEOTIDE SEQUENCE [LARGE SCALE GENOMIC DNA]</scope>
    <source>
        <strain evidence="4">KCTC 42986</strain>
    </source>
</reference>
<dbReference type="RefSeq" id="WP_390322280.1">
    <property type="nucleotide sequence ID" value="NZ_JBHRTP010000032.1"/>
</dbReference>
<protein>
    <submittedName>
        <fullName evidence="3">Uncharacterized protein</fullName>
    </submittedName>
</protein>
<organism evidence="3 4">
    <name type="scientific">Undibacterium arcticum</name>
    <dbReference type="NCBI Taxonomy" id="1762892"/>
    <lineage>
        <taxon>Bacteria</taxon>
        <taxon>Pseudomonadati</taxon>
        <taxon>Pseudomonadota</taxon>
        <taxon>Betaproteobacteria</taxon>
        <taxon>Burkholderiales</taxon>
        <taxon>Oxalobacteraceae</taxon>
        <taxon>Undibacterium</taxon>
    </lineage>
</organism>
<feature type="signal peptide" evidence="2">
    <location>
        <begin position="1"/>
        <end position="27"/>
    </location>
</feature>
<gene>
    <name evidence="3" type="ORF">ACFOFO_11715</name>
</gene>
<evidence type="ECO:0000256" key="1">
    <source>
        <dbReference type="SAM" id="MobiDB-lite"/>
    </source>
</evidence>
<keyword evidence="2" id="KW-0732">Signal</keyword>
<name>A0ABV7F0Q4_9BURK</name>